<reference evidence="1 2" key="1">
    <citation type="journal article" date="2012" name="Genome Biol.">
        <title>Sequencing three crocodilian genomes to illuminate the evolution of archosaurs and amniotes.</title>
        <authorList>
            <person name="St John J.A."/>
            <person name="Braun E.L."/>
            <person name="Isberg S.R."/>
            <person name="Miles L.G."/>
            <person name="Chong A.Y."/>
            <person name="Gongora J."/>
            <person name="Dalzell P."/>
            <person name="Moran C."/>
            <person name="Bed'hom B."/>
            <person name="Abzhanov A."/>
            <person name="Burgess S.C."/>
            <person name="Cooksey A.M."/>
            <person name="Castoe T.A."/>
            <person name="Crawford N.G."/>
            <person name="Densmore L.D."/>
            <person name="Drew J.C."/>
            <person name="Edwards S.V."/>
            <person name="Faircloth B.C."/>
            <person name="Fujita M.K."/>
            <person name="Greenwold M.J."/>
            <person name="Hoffmann F.G."/>
            <person name="Howard J.M."/>
            <person name="Iguchi T."/>
            <person name="Janes D.E."/>
            <person name="Khan S.Y."/>
            <person name="Kohno S."/>
            <person name="de Koning A.J."/>
            <person name="Lance S.L."/>
            <person name="McCarthy F.M."/>
            <person name="McCormack J.E."/>
            <person name="Merchant M.E."/>
            <person name="Peterson D.G."/>
            <person name="Pollock D.D."/>
            <person name="Pourmand N."/>
            <person name="Raney B.J."/>
            <person name="Roessler K.A."/>
            <person name="Sanford J.R."/>
            <person name="Sawyer R.H."/>
            <person name="Schmidt C.J."/>
            <person name="Triplett E.W."/>
            <person name="Tuberville T.D."/>
            <person name="Venegas-Anaya M."/>
            <person name="Howard J.T."/>
            <person name="Jarvis E.D."/>
            <person name="Guillette L.J.Jr."/>
            <person name="Glenn T.C."/>
            <person name="Green R.E."/>
            <person name="Ray D.A."/>
        </authorList>
    </citation>
    <scope>NUCLEOTIDE SEQUENCE [LARGE SCALE GENOMIC DNA]</scope>
    <source>
        <strain evidence="1">KSC_2009_1</strain>
    </source>
</reference>
<evidence type="ECO:0000313" key="1">
    <source>
        <dbReference type="EMBL" id="KYO25357.1"/>
    </source>
</evidence>
<proteinExistence type="predicted"/>
<organism evidence="1 2">
    <name type="scientific">Alligator mississippiensis</name>
    <name type="common">American alligator</name>
    <dbReference type="NCBI Taxonomy" id="8496"/>
    <lineage>
        <taxon>Eukaryota</taxon>
        <taxon>Metazoa</taxon>
        <taxon>Chordata</taxon>
        <taxon>Craniata</taxon>
        <taxon>Vertebrata</taxon>
        <taxon>Euteleostomi</taxon>
        <taxon>Archelosauria</taxon>
        <taxon>Archosauria</taxon>
        <taxon>Crocodylia</taxon>
        <taxon>Alligatoridae</taxon>
        <taxon>Alligatorinae</taxon>
        <taxon>Alligator</taxon>
    </lineage>
</organism>
<comment type="caution">
    <text evidence="1">The sequence shown here is derived from an EMBL/GenBank/DDBJ whole genome shotgun (WGS) entry which is preliminary data.</text>
</comment>
<evidence type="ECO:0000313" key="2">
    <source>
        <dbReference type="Proteomes" id="UP000050525"/>
    </source>
</evidence>
<sequence>MVLEDHLADTWAWQVEGMACEDTLHQSKAEQDSCKEAWDWTDQKFKAQLLALEHKQVVALWKQNVVIAWTVQVTDGNFQVLDTILALTVAFMPPAARLLTLAPPAPWQPPTRQEQALT</sequence>
<dbReference type="AlphaFoldDB" id="A0A151MLD5"/>
<accession>A0A151MLD5</accession>
<keyword evidence="2" id="KW-1185">Reference proteome</keyword>
<gene>
    <name evidence="1" type="ORF">Y1Q_0005013</name>
</gene>
<dbReference type="Proteomes" id="UP000050525">
    <property type="component" value="Unassembled WGS sequence"/>
</dbReference>
<dbReference type="EMBL" id="AKHW03005813">
    <property type="protein sequence ID" value="KYO25357.1"/>
    <property type="molecule type" value="Genomic_DNA"/>
</dbReference>
<protein>
    <submittedName>
        <fullName evidence="1">Uncharacterized protein</fullName>
    </submittedName>
</protein>
<name>A0A151MLD5_ALLMI</name>